<sequence length="570" mass="60990">MNNTIDFVLRMRDMASSNITRVGSTSQSVFNRMSQSANQMMGRNRVLGMSFTELQNRIRQVEDTISRSTIPSQIAMARRELSSLQRQAANHAGNIGGSSSGGGSKSLGIGGVAIGSMIGGLASGGVSMLVNAATAGVGAMIEKSFEKEQAITGLTTFLGKQGAQDAYKNIRADANATPFDTASLLEVNRSLISAGLGAKAARTDTMNLANAVSAVGGGNDILSRMAANMQQIKTVGKATAMDIRQFGIAGINIYAMLARSTGKSIEQVKEMEVTYEDLAKSLAMANSKGGIYEGALAAQGQTKSGKWNTVKDNFMTAASDLGDAFSPVINKFLDMGIKFANGIGPMIERAQPYIDGFANGIGKAVDYVTELVKGTGKWSEWVAIAKNNFTSLWPVIQNIAVKLWEFVSRIVEFVRKSEILKDVFRFIGWYMKSVADAISLVLDGILWVWDNLVEPILNKIEAFYKWIKGNNSTINVKGTKTLITPKPKDESPDDSPLGAGAALMTSNGSAGKSAGETVSGAGPKVVNIQVGKFFENLQFTTMNANESVDEMERVVMECLARIVYNGSKMV</sequence>
<dbReference type="Proteomes" id="UP000247681">
    <property type="component" value="Unassembled WGS sequence"/>
</dbReference>
<name>A0A2V4BZQ5_9FLAO</name>
<gene>
    <name evidence="1" type="ORF">DMB68_13745</name>
</gene>
<evidence type="ECO:0000313" key="2">
    <source>
        <dbReference type="Proteomes" id="UP000247681"/>
    </source>
</evidence>
<organism evidence="1 2">
    <name type="scientific">Flavobacterium hydrophilum</name>
    <dbReference type="NCBI Taxonomy" id="2211445"/>
    <lineage>
        <taxon>Bacteria</taxon>
        <taxon>Pseudomonadati</taxon>
        <taxon>Bacteroidota</taxon>
        <taxon>Flavobacteriia</taxon>
        <taxon>Flavobacteriales</taxon>
        <taxon>Flavobacteriaceae</taxon>
        <taxon>Flavobacterium</taxon>
    </lineage>
</organism>
<dbReference type="NCBIfam" id="TIGR02675">
    <property type="entry name" value="tape_meas_nterm"/>
    <property type="match status" value="1"/>
</dbReference>
<dbReference type="InterPro" id="IPR013491">
    <property type="entry name" value="Tape_meas_N"/>
</dbReference>
<accession>A0A2V4BZQ5</accession>
<keyword evidence="2" id="KW-1185">Reference proteome</keyword>
<dbReference type="EMBL" id="QJHL01000003">
    <property type="protein sequence ID" value="PXY44526.1"/>
    <property type="molecule type" value="Genomic_DNA"/>
</dbReference>
<dbReference type="AlphaFoldDB" id="A0A2V4BZQ5"/>
<comment type="caution">
    <text evidence="1">The sequence shown here is derived from an EMBL/GenBank/DDBJ whole genome shotgun (WGS) entry which is preliminary data.</text>
</comment>
<proteinExistence type="predicted"/>
<evidence type="ECO:0000313" key="1">
    <source>
        <dbReference type="EMBL" id="PXY44526.1"/>
    </source>
</evidence>
<dbReference type="OrthoDB" id="1219342at2"/>
<protein>
    <submittedName>
        <fullName evidence="1">Uncharacterized protein</fullName>
    </submittedName>
</protein>
<reference evidence="1 2" key="1">
    <citation type="submission" date="2018-05" db="EMBL/GenBank/DDBJ databases">
        <title>Flavobacterium sp. strain IMCC34758, incomplete genome.</title>
        <authorList>
            <person name="Joung Y."/>
        </authorList>
    </citation>
    <scope>NUCLEOTIDE SEQUENCE [LARGE SCALE GENOMIC DNA]</scope>
    <source>
        <strain evidence="1 2">IMCC34758</strain>
    </source>
</reference>